<accession>A0A165XYT3</accession>
<evidence type="ECO:0000313" key="2">
    <source>
        <dbReference type="Proteomes" id="UP000076798"/>
    </source>
</evidence>
<name>A0A165XYT3_9AGAM</name>
<keyword evidence="2" id="KW-1185">Reference proteome</keyword>
<dbReference type="AlphaFoldDB" id="A0A165XYT3"/>
<organism evidence="1 2">
    <name type="scientific">Sistotremastrum suecicum HHB10207 ss-3</name>
    <dbReference type="NCBI Taxonomy" id="1314776"/>
    <lineage>
        <taxon>Eukaryota</taxon>
        <taxon>Fungi</taxon>
        <taxon>Dikarya</taxon>
        <taxon>Basidiomycota</taxon>
        <taxon>Agaricomycotina</taxon>
        <taxon>Agaricomycetes</taxon>
        <taxon>Sistotremastrales</taxon>
        <taxon>Sistotremastraceae</taxon>
        <taxon>Sistotremastrum</taxon>
    </lineage>
</organism>
<evidence type="ECO:0000313" key="1">
    <source>
        <dbReference type="EMBL" id="KZT32695.1"/>
    </source>
</evidence>
<dbReference type="EMBL" id="KV428303">
    <property type="protein sequence ID" value="KZT32695.1"/>
    <property type="molecule type" value="Genomic_DNA"/>
</dbReference>
<protein>
    <submittedName>
        <fullName evidence="1">Uncharacterized protein</fullName>
    </submittedName>
</protein>
<reference evidence="1 2" key="1">
    <citation type="journal article" date="2016" name="Mol. Biol. Evol.">
        <title>Comparative Genomics of Early-Diverging Mushroom-Forming Fungi Provides Insights into the Origins of Lignocellulose Decay Capabilities.</title>
        <authorList>
            <person name="Nagy L.G."/>
            <person name="Riley R."/>
            <person name="Tritt A."/>
            <person name="Adam C."/>
            <person name="Daum C."/>
            <person name="Floudas D."/>
            <person name="Sun H."/>
            <person name="Yadav J.S."/>
            <person name="Pangilinan J."/>
            <person name="Larsson K.H."/>
            <person name="Matsuura K."/>
            <person name="Barry K."/>
            <person name="Labutti K."/>
            <person name="Kuo R."/>
            <person name="Ohm R.A."/>
            <person name="Bhattacharya S.S."/>
            <person name="Shirouzu T."/>
            <person name="Yoshinaga Y."/>
            <person name="Martin F.M."/>
            <person name="Grigoriev I.V."/>
            <person name="Hibbett D.S."/>
        </authorList>
    </citation>
    <scope>NUCLEOTIDE SEQUENCE [LARGE SCALE GENOMIC DNA]</scope>
    <source>
        <strain evidence="1 2">HHB10207 ss-3</strain>
    </source>
</reference>
<sequence length="141" mass="15159">MKDKVEKWKGLMDVPWSSQIAIPLAVWTAFLLPAAQTFSPPNSTNGSPNNSISPLGNALLGQSSSSLTVYLPQYDLDTSADSTAVLKLLPQSFAMRLSISYQGQDSSMSPAHFSHTFPPEPPISASTRPPSLFIGELPIAR</sequence>
<dbReference type="Proteomes" id="UP000076798">
    <property type="component" value="Unassembled WGS sequence"/>
</dbReference>
<proteinExistence type="predicted"/>
<gene>
    <name evidence="1" type="ORF">SISSUDRAFT_519490</name>
</gene>